<dbReference type="GO" id="GO:0044205">
    <property type="term" value="P:'de novo' UMP biosynthetic process"/>
    <property type="evidence" value="ECO:0007669"/>
    <property type="project" value="UniProtKB-UniRule"/>
</dbReference>
<evidence type="ECO:0000313" key="7">
    <source>
        <dbReference type="EMBL" id="EKF84631.1"/>
    </source>
</evidence>
<dbReference type="RefSeq" id="WP_004032075.1">
    <property type="nucleotide sequence ID" value="NZ_AMPO01000016.1"/>
</dbReference>
<comment type="function">
    <text evidence="5">Catalyzes the reversible cyclization of carbamoyl aspartate to dihydroorotate.</text>
</comment>
<feature type="binding site" evidence="5">
    <location>
        <position position="90"/>
    </location>
    <ligand>
        <name>substrate</name>
    </ligand>
</feature>
<dbReference type="Gene3D" id="2.30.40.10">
    <property type="entry name" value="Urease, subunit C, domain 1"/>
    <property type="match status" value="1"/>
</dbReference>
<protein>
    <recommendedName>
        <fullName evidence="5">Dihydroorotase</fullName>
        <shortName evidence="5">DHOase</shortName>
        <ecNumber evidence="5">3.5.2.3</ecNumber>
    </recommendedName>
</protein>
<evidence type="ECO:0000256" key="4">
    <source>
        <dbReference type="ARBA" id="ARBA00022975"/>
    </source>
</evidence>
<dbReference type="GO" id="GO:0004151">
    <property type="term" value="F:dihydroorotase activity"/>
    <property type="evidence" value="ECO:0007669"/>
    <property type="project" value="UniProtKB-UniRule"/>
</dbReference>
<dbReference type="FunFam" id="3.20.20.140:FF:000174">
    <property type="entry name" value="Dihydropyrimidinase-related protein 2"/>
    <property type="match status" value="1"/>
</dbReference>
<keyword evidence="5" id="KW-0862">Zinc</keyword>
<gene>
    <name evidence="5" type="primary">pyrC</name>
    <name evidence="7" type="ORF">A994_12697</name>
</gene>
<dbReference type="PATRIC" id="fig|1204725.3.peg.2550"/>
<dbReference type="InterPro" id="IPR002195">
    <property type="entry name" value="Dihydroorotase_CS"/>
</dbReference>
<dbReference type="OrthoDB" id="50279at2157"/>
<feature type="binding site" evidence="5">
    <location>
        <position position="140"/>
    </location>
    <ligand>
        <name>Zn(2+)</name>
        <dbReference type="ChEBI" id="CHEBI:29105"/>
        <label>2</label>
    </ligand>
</feature>
<name>K2Q9H6_METFP</name>
<evidence type="ECO:0000256" key="5">
    <source>
        <dbReference type="HAMAP-Rule" id="MF_00220"/>
    </source>
</evidence>
<evidence type="ECO:0000313" key="8">
    <source>
        <dbReference type="Proteomes" id="UP000007360"/>
    </source>
</evidence>
<dbReference type="PANTHER" id="PTHR43668">
    <property type="entry name" value="ALLANTOINASE"/>
    <property type="match status" value="1"/>
</dbReference>
<dbReference type="PROSITE" id="PS00482">
    <property type="entry name" value="DIHYDROOROTASE_1"/>
    <property type="match status" value="1"/>
</dbReference>
<dbReference type="PROSITE" id="PS00483">
    <property type="entry name" value="DIHYDROOROTASE_2"/>
    <property type="match status" value="1"/>
</dbReference>
<evidence type="ECO:0000256" key="2">
    <source>
        <dbReference type="ARBA" id="ARBA00022723"/>
    </source>
</evidence>
<feature type="binding site" evidence="5">
    <location>
        <begin position="321"/>
        <end position="322"/>
    </location>
    <ligand>
        <name>substrate</name>
    </ligand>
</feature>
<feature type="binding site" evidence="5">
    <location>
        <position position="56"/>
    </location>
    <ligand>
        <name>Zn(2+)</name>
        <dbReference type="ChEBI" id="CHEBI:29105"/>
        <label>1</label>
    </ligand>
</feature>
<dbReference type="Pfam" id="PF01979">
    <property type="entry name" value="Amidohydro_1"/>
    <property type="match status" value="1"/>
</dbReference>
<keyword evidence="2 5" id="KW-0479">Metal-binding</keyword>
<feature type="binding site" evidence="5">
    <location>
        <position position="58"/>
    </location>
    <ligand>
        <name>Zn(2+)</name>
        <dbReference type="ChEBI" id="CHEBI:29105"/>
        <label>1</label>
    </ligand>
</feature>
<comment type="cofactor">
    <cofactor evidence="5">
        <name>Zn(2+)</name>
        <dbReference type="ChEBI" id="CHEBI:29105"/>
    </cofactor>
    <text evidence="5">Binds 2 Zn(2+) ions per subunit.</text>
</comment>
<dbReference type="HAMAP" id="MF_00220_A">
    <property type="entry name" value="PyrC_classI_A"/>
    <property type="match status" value="1"/>
</dbReference>
<dbReference type="NCBIfam" id="TIGR00857">
    <property type="entry name" value="pyrC_multi"/>
    <property type="match status" value="1"/>
</dbReference>
<dbReference type="SUPFAM" id="SSF51338">
    <property type="entry name" value="Composite domain of metallo-dependent hydrolases"/>
    <property type="match status" value="1"/>
</dbReference>
<evidence type="ECO:0000256" key="1">
    <source>
        <dbReference type="ARBA" id="ARBA00008829"/>
    </source>
</evidence>
<comment type="similarity">
    <text evidence="5">Belongs to the metallo-dependent hydrolases superfamily. DHOase family. Class I DHOase subfamily.</text>
</comment>
<dbReference type="SUPFAM" id="SSF51556">
    <property type="entry name" value="Metallo-dependent hydrolases"/>
    <property type="match status" value="1"/>
</dbReference>
<feature type="binding site" evidence="5">
    <location>
        <position position="307"/>
    </location>
    <ligand>
        <name>substrate</name>
    </ligand>
</feature>
<feature type="domain" description="Amidohydrolase-related" evidence="6">
    <location>
        <begin position="47"/>
        <end position="419"/>
    </location>
</feature>
<organism evidence="7 8">
    <name type="scientific">Methanobacterium formicicum (strain DSM 3637 / PP1)</name>
    <dbReference type="NCBI Taxonomy" id="1204725"/>
    <lineage>
        <taxon>Archaea</taxon>
        <taxon>Methanobacteriati</taxon>
        <taxon>Methanobacteriota</taxon>
        <taxon>Methanomada group</taxon>
        <taxon>Methanobacteria</taxon>
        <taxon>Methanobacteriales</taxon>
        <taxon>Methanobacteriaceae</taxon>
        <taxon>Methanobacterium</taxon>
    </lineage>
</organism>
<dbReference type="Proteomes" id="UP000007360">
    <property type="component" value="Unassembled WGS sequence"/>
</dbReference>
<keyword evidence="8" id="KW-1185">Reference proteome</keyword>
<feature type="binding site" evidence="5">
    <location>
        <position position="303"/>
    </location>
    <ligand>
        <name>Zn(2+)</name>
        <dbReference type="ChEBI" id="CHEBI:29105"/>
        <label>1</label>
    </ligand>
</feature>
<keyword evidence="4 5" id="KW-0665">Pyrimidine biosynthesis</keyword>
<feature type="binding site" evidence="5">
    <location>
        <position position="178"/>
    </location>
    <ligand>
        <name>Zn(2+)</name>
        <dbReference type="ChEBI" id="CHEBI:29105"/>
        <label>2</label>
    </ligand>
</feature>
<dbReference type="GO" id="GO:0004038">
    <property type="term" value="F:allantoinase activity"/>
    <property type="evidence" value="ECO:0007669"/>
    <property type="project" value="TreeGrafter"/>
</dbReference>
<dbReference type="InterPro" id="IPR011059">
    <property type="entry name" value="Metal-dep_hydrolase_composite"/>
</dbReference>
<reference evidence="7 8" key="1">
    <citation type="journal article" date="2012" name="J. Bacteriol.">
        <title>Draft genome sequence of Methanobacterium formicicum DSM 3637, an archaebacterium isolated from the methane producer amoeba Pelomyxa palustris.</title>
        <authorList>
            <person name="Gutierrez G."/>
        </authorList>
    </citation>
    <scope>NUCLEOTIDE SEQUENCE [LARGE SCALE GENOMIC DNA]</scope>
    <source>
        <strain evidence="8">DSM 3637 / PP1</strain>
    </source>
</reference>
<dbReference type="EMBL" id="AMPO01000016">
    <property type="protein sequence ID" value="EKF84631.1"/>
    <property type="molecule type" value="Genomic_DNA"/>
</dbReference>
<accession>K2Q9H6</accession>
<comment type="catalytic activity">
    <reaction evidence="5">
        <text>(S)-dihydroorotate + H2O = N-carbamoyl-L-aspartate + H(+)</text>
        <dbReference type="Rhea" id="RHEA:24296"/>
        <dbReference type="ChEBI" id="CHEBI:15377"/>
        <dbReference type="ChEBI" id="CHEBI:15378"/>
        <dbReference type="ChEBI" id="CHEBI:30864"/>
        <dbReference type="ChEBI" id="CHEBI:32814"/>
        <dbReference type="EC" id="3.5.2.3"/>
    </reaction>
</comment>
<dbReference type="PANTHER" id="PTHR43668:SF2">
    <property type="entry name" value="ALLANTOINASE"/>
    <property type="match status" value="1"/>
</dbReference>
<dbReference type="InterPro" id="IPR032466">
    <property type="entry name" value="Metal_Hydrolase"/>
</dbReference>
<dbReference type="InterPro" id="IPR004722">
    <property type="entry name" value="DHOase"/>
</dbReference>
<dbReference type="UniPathway" id="UPA00070">
    <property type="reaction ID" value="UER00117"/>
</dbReference>
<feature type="modified residue" description="N6-carboxylysine" evidence="5">
    <location>
        <position position="140"/>
    </location>
</feature>
<keyword evidence="3 5" id="KW-0378">Hydrolase</keyword>
<feature type="active site" evidence="5">
    <location>
        <position position="303"/>
    </location>
</feature>
<feature type="binding site" evidence="5">
    <location>
        <begin position="58"/>
        <end position="60"/>
    </location>
    <ligand>
        <name>substrate</name>
    </ligand>
</feature>
<dbReference type="InterPro" id="IPR006680">
    <property type="entry name" value="Amidohydro-rel"/>
</dbReference>
<dbReference type="GO" id="GO:0005737">
    <property type="term" value="C:cytoplasm"/>
    <property type="evidence" value="ECO:0007669"/>
    <property type="project" value="TreeGrafter"/>
</dbReference>
<sequence>MLDICITNCKLDIGTEEVCLGIEDGKIVSIKKLPTDASSTIDVNSKLVLPGLIDAHVHFRDPGLTKKEDFFSGSAAAAAGGFTTVIDMPNTIPPTNTTQALKEKMRIAREKSLVDFGLHVGVADLASIKELTEYKPASFKIFMDLVDCDFLIEAFCKINEVRDNLLNGVPSHPLISLHAEDPDVVKQCTNKMKKEGSDPELYSQARPPQAEIEAIQKAILLSKKFNQKIHFCHVSTPKSQKIINQAKNDGLNVTSEITPHHLFLNSSYLRKYGNLAKTNPPLRDEKNRLTVDNLSQIDIVGTDHAPHTLEEKNKDVWNAPPGIPGLETALPLLLTQLNQGKIIVGDIKRLLCENPAKIFNIPNKGFIRKGMDADLVVIDLKKSYVIDPANFQSKAKYSPFEGFHVQGVPVMTLVRGQKVMEKGHILKNQGKFIYS</sequence>
<dbReference type="Gene3D" id="3.20.20.140">
    <property type="entry name" value="Metal-dependent hydrolases"/>
    <property type="match status" value="1"/>
</dbReference>
<evidence type="ECO:0000256" key="3">
    <source>
        <dbReference type="ARBA" id="ARBA00022801"/>
    </source>
</evidence>
<proteinExistence type="inferred from homology"/>
<dbReference type="GO" id="GO:0008270">
    <property type="term" value="F:zinc ion binding"/>
    <property type="evidence" value="ECO:0007669"/>
    <property type="project" value="UniProtKB-UniRule"/>
</dbReference>
<dbReference type="CDD" id="cd01318">
    <property type="entry name" value="DHOase_IIb"/>
    <property type="match status" value="1"/>
</dbReference>
<feature type="binding site" evidence="5">
    <location>
        <position position="140"/>
    </location>
    <ligand>
        <name>Zn(2+)</name>
        <dbReference type="ChEBI" id="CHEBI:29105"/>
        <label>1</label>
    </ligand>
</feature>
<dbReference type="InterPro" id="IPR050138">
    <property type="entry name" value="DHOase/Allantoinase_Hydrolase"/>
</dbReference>
<comment type="pathway">
    <text evidence="5">Pyrimidine metabolism; UMP biosynthesis via de novo pathway; (S)-dihydroorotate from bicarbonate: step 3/3.</text>
</comment>
<dbReference type="GO" id="GO:0006145">
    <property type="term" value="P:purine nucleobase catabolic process"/>
    <property type="evidence" value="ECO:0007669"/>
    <property type="project" value="TreeGrafter"/>
</dbReference>
<dbReference type="EC" id="3.5.2.3" evidence="5"/>
<evidence type="ECO:0000259" key="6">
    <source>
        <dbReference type="Pfam" id="PF01979"/>
    </source>
</evidence>
<feature type="binding site" evidence="5">
    <location>
        <position position="233"/>
    </location>
    <ligand>
        <name>Zn(2+)</name>
        <dbReference type="ChEBI" id="CHEBI:29105"/>
        <label>2</label>
    </ligand>
</feature>
<comment type="similarity">
    <text evidence="1">Belongs to the metallo-dependent hydrolases superfamily. Hydantoinase/dihydropyrimidinase family.</text>
</comment>
<dbReference type="AlphaFoldDB" id="K2Q9H6"/>
<comment type="caution">
    <text evidence="7">The sequence shown here is derived from an EMBL/GenBank/DDBJ whole genome shotgun (WGS) entry which is preliminary data.</text>
</comment>